<feature type="active site" description="Proton donor/acceptor" evidence="6">
    <location>
        <position position="338"/>
    </location>
</feature>
<evidence type="ECO:0000259" key="7">
    <source>
        <dbReference type="PROSITE" id="PS52029"/>
    </source>
</evidence>
<dbReference type="SUPFAM" id="SSF141523">
    <property type="entry name" value="L,D-transpeptidase catalytic domain-like"/>
    <property type="match status" value="1"/>
</dbReference>
<dbReference type="GO" id="GO:0008360">
    <property type="term" value="P:regulation of cell shape"/>
    <property type="evidence" value="ECO:0007669"/>
    <property type="project" value="UniProtKB-UniRule"/>
</dbReference>
<keyword evidence="3 6" id="KW-0133">Cell shape</keyword>
<dbReference type="GO" id="GO:0016779">
    <property type="term" value="F:nucleotidyltransferase activity"/>
    <property type="evidence" value="ECO:0007669"/>
    <property type="project" value="UniProtKB-KW"/>
</dbReference>
<evidence type="ECO:0000313" key="8">
    <source>
        <dbReference type="EMBL" id="MBB6215364.1"/>
    </source>
</evidence>
<organism evidence="8 9">
    <name type="scientific">Anaerosolibacter carboniphilus</name>
    <dbReference type="NCBI Taxonomy" id="1417629"/>
    <lineage>
        <taxon>Bacteria</taxon>
        <taxon>Bacillati</taxon>
        <taxon>Bacillota</taxon>
        <taxon>Clostridia</taxon>
        <taxon>Peptostreptococcales</taxon>
        <taxon>Thermotaleaceae</taxon>
        <taxon>Anaerosolibacter</taxon>
    </lineage>
</organism>
<protein>
    <submittedName>
        <fullName evidence="8">Phosphopantetheine adenylyltransferase</fullName>
    </submittedName>
</protein>
<comment type="caution">
    <text evidence="8">The sequence shown here is derived from an EMBL/GenBank/DDBJ whole genome shotgun (WGS) entry which is preliminary data.</text>
</comment>
<dbReference type="InterPro" id="IPR005490">
    <property type="entry name" value="LD_TPept_cat_dom"/>
</dbReference>
<comment type="pathway">
    <text evidence="1 6">Cell wall biogenesis; peptidoglycan biosynthesis.</text>
</comment>
<dbReference type="GO" id="GO:0005576">
    <property type="term" value="C:extracellular region"/>
    <property type="evidence" value="ECO:0007669"/>
    <property type="project" value="TreeGrafter"/>
</dbReference>
<evidence type="ECO:0000313" key="9">
    <source>
        <dbReference type="Proteomes" id="UP000579281"/>
    </source>
</evidence>
<keyword evidence="9" id="KW-1185">Reference proteome</keyword>
<keyword evidence="2 8" id="KW-0808">Transferase</keyword>
<dbReference type="Proteomes" id="UP000579281">
    <property type="component" value="Unassembled WGS sequence"/>
</dbReference>
<dbReference type="PROSITE" id="PS52029">
    <property type="entry name" value="LD_TPASE"/>
    <property type="match status" value="1"/>
</dbReference>
<dbReference type="SUPFAM" id="SSF49299">
    <property type="entry name" value="PKD domain"/>
    <property type="match status" value="1"/>
</dbReference>
<feature type="domain" description="L,D-TPase catalytic" evidence="7">
    <location>
        <begin position="264"/>
        <end position="386"/>
    </location>
</feature>
<proteinExistence type="predicted"/>
<dbReference type="GO" id="GO:0018104">
    <property type="term" value="P:peptidoglycan-protein cross-linking"/>
    <property type="evidence" value="ECO:0007669"/>
    <property type="project" value="TreeGrafter"/>
</dbReference>
<keyword evidence="8" id="KW-0548">Nucleotidyltransferase</keyword>
<gene>
    <name evidence="8" type="ORF">HNQ80_001453</name>
</gene>
<evidence type="ECO:0000256" key="6">
    <source>
        <dbReference type="PROSITE-ProRule" id="PRU01373"/>
    </source>
</evidence>
<evidence type="ECO:0000256" key="2">
    <source>
        <dbReference type="ARBA" id="ARBA00022679"/>
    </source>
</evidence>
<dbReference type="InterPro" id="IPR035986">
    <property type="entry name" value="PKD_dom_sf"/>
</dbReference>
<name>A0A841KNI4_9FIRM</name>
<evidence type="ECO:0000256" key="3">
    <source>
        <dbReference type="ARBA" id="ARBA00022960"/>
    </source>
</evidence>
<dbReference type="PANTHER" id="PTHR30582:SF2">
    <property type="entry name" value="L,D-TRANSPEPTIDASE YCIB-RELATED"/>
    <property type="match status" value="1"/>
</dbReference>
<dbReference type="GO" id="GO:0071972">
    <property type="term" value="F:peptidoglycan L,D-transpeptidase activity"/>
    <property type="evidence" value="ECO:0007669"/>
    <property type="project" value="TreeGrafter"/>
</dbReference>
<evidence type="ECO:0000256" key="4">
    <source>
        <dbReference type="ARBA" id="ARBA00022984"/>
    </source>
</evidence>
<dbReference type="InterPro" id="IPR050979">
    <property type="entry name" value="LD-transpeptidase"/>
</dbReference>
<dbReference type="RefSeq" id="WP_184309598.1">
    <property type="nucleotide sequence ID" value="NZ_JACHEN010000007.1"/>
</dbReference>
<dbReference type="Pfam" id="PF03734">
    <property type="entry name" value="YkuD"/>
    <property type="match status" value="1"/>
</dbReference>
<dbReference type="GO" id="GO:0071555">
    <property type="term" value="P:cell wall organization"/>
    <property type="evidence" value="ECO:0007669"/>
    <property type="project" value="UniProtKB-UniRule"/>
</dbReference>
<dbReference type="InterPro" id="IPR038063">
    <property type="entry name" value="Transpep_catalytic_dom"/>
</dbReference>
<evidence type="ECO:0000256" key="5">
    <source>
        <dbReference type="ARBA" id="ARBA00023316"/>
    </source>
</evidence>
<dbReference type="Gene3D" id="2.40.440.10">
    <property type="entry name" value="L,D-transpeptidase catalytic domain-like"/>
    <property type="match status" value="1"/>
</dbReference>
<dbReference type="AlphaFoldDB" id="A0A841KNI4"/>
<accession>A0A841KNI4</accession>
<dbReference type="PANTHER" id="PTHR30582">
    <property type="entry name" value="L,D-TRANSPEPTIDASE"/>
    <property type="match status" value="1"/>
</dbReference>
<dbReference type="UniPathway" id="UPA00219"/>
<evidence type="ECO:0000256" key="1">
    <source>
        <dbReference type="ARBA" id="ARBA00004752"/>
    </source>
</evidence>
<keyword evidence="5 6" id="KW-0961">Cell wall biogenesis/degradation</keyword>
<sequence length="386" mass="44068">MFCKRKNPIYYALIFISVLLQVQVLSVNEVHGENKDASTIEEVKLNNTNEDITVTNEGSPRVNSITFDKSSIEIIGTVVRFTTVYEGENFTYEWVLLKDFDEIYKKDYSRENFLEFTMNEAGTYQAVVTIKDQNGTTATNYSEHITIVRPATIHSVSVDKNGEQPVSTPLTFSVSAEGEDLVYHWYIFKDSAVAFDGLLSQNNSIHYTPSEPGVYKGRVFVKDRFGKCVNEYTEEIIINEKTVSETEQLEAMMNERDFSSKTNHYMWVDTDKNLIYVFEGENKNWHLSKTMICTDGKASTPTVKGNFEINGRAPWLTSYDGKVKAKYKVRFFGNYYFHSILFDAKGKKIVDSRLGQSLSHGCIRLSVDDAKWVYDHIKDGTGVHVV</sequence>
<dbReference type="EMBL" id="JACHEN010000007">
    <property type="protein sequence ID" value="MBB6215364.1"/>
    <property type="molecule type" value="Genomic_DNA"/>
</dbReference>
<reference evidence="8 9" key="1">
    <citation type="submission" date="2020-08" db="EMBL/GenBank/DDBJ databases">
        <title>Genomic Encyclopedia of Type Strains, Phase IV (KMG-IV): sequencing the most valuable type-strain genomes for metagenomic binning, comparative biology and taxonomic classification.</title>
        <authorList>
            <person name="Goeker M."/>
        </authorList>
    </citation>
    <scope>NUCLEOTIDE SEQUENCE [LARGE SCALE GENOMIC DNA]</scope>
    <source>
        <strain evidence="8 9">DSM 103526</strain>
    </source>
</reference>
<feature type="active site" description="Nucleophile" evidence="6">
    <location>
        <position position="362"/>
    </location>
</feature>
<keyword evidence="4 6" id="KW-0573">Peptidoglycan synthesis</keyword>
<dbReference type="CDD" id="cd16913">
    <property type="entry name" value="YkuD_like"/>
    <property type="match status" value="1"/>
</dbReference>